<protein>
    <submittedName>
        <fullName evidence="1">Uncharacterized protein</fullName>
    </submittedName>
</protein>
<feature type="non-terminal residue" evidence="1">
    <location>
        <position position="1"/>
    </location>
</feature>
<proteinExistence type="predicted"/>
<organism evidence="1 2">
    <name type="scientific">Scortum barcoo</name>
    <name type="common">barcoo grunter</name>
    <dbReference type="NCBI Taxonomy" id="214431"/>
    <lineage>
        <taxon>Eukaryota</taxon>
        <taxon>Metazoa</taxon>
        <taxon>Chordata</taxon>
        <taxon>Craniata</taxon>
        <taxon>Vertebrata</taxon>
        <taxon>Euteleostomi</taxon>
        <taxon>Actinopterygii</taxon>
        <taxon>Neopterygii</taxon>
        <taxon>Teleostei</taxon>
        <taxon>Neoteleostei</taxon>
        <taxon>Acanthomorphata</taxon>
        <taxon>Eupercaria</taxon>
        <taxon>Centrarchiformes</taxon>
        <taxon>Terapontoidei</taxon>
        <taxon>Terapontidae</taxon>
        <taxon>Scortum</taxon>
    </lineage>
</organism>
<sequence length="1334" mass="147199">PQKKPSVHPFSKFWCQQEEVKFGVSLPADLSCLQAGGGAEGEAALATLEKQLICPICLEIFNKPVVILPCQHNLCRKCANELYQPSLLQARTTMMVNSGRFRCPSCRHEVVLDRHGVYSLQRNLLVENIIDVYKQEISNNSAAGSLVSSPPAAQVTCSDHEGEKVNIYCLTCQVPTCSLCKVFGAHQSCQVAPLTDVYQQEKDKLSEEVSSLSAVSEKIQAVIDELEETCRNIGENCKTQKQSVCEKFDRVFSILEEKRKVMTQQISSEQEEKTSHVQALVRCYGDSVDANSKLVETAVSSMDETDMAAFVQNSRELITKVLTATSSCPAETLKPGYESMSHYKFNFSEQESALKSIDFLKVVEDAPEEPEVEQEPEESKEPSIEDTEPKHQQETSTKNPKSAEPAEELIPAVEPAQIAEPGSAPSPPAPDLVRDFMQPAGEVLQPETEEPDLDDVRSGLMKDKEVEKEEAEECAVPDPVKVGNICENQEGMSTTQCEGGEAEGDADDWMAQSETEEKHDEYEDEEMQMKEEIDAAFYSGWYKPNSSLKIHPVPEENQANVYDTELMKSSPKPAEVSFLEAEIQTESEPQTQPQPPQSPDSQTQEQSKSYPHQPPSGPQRLPPDSELHTQPHLPLPQSPLHESKSQPQKVPVEEVNEEEEEEEEDMQGWVCLPGAVDKSFSPAEGSFDLGEGSLDSFSDNNDSPSSTPPEEVRSGLEMDKDNSELGDGTVEEAKKKEQHDEDNLDLKCALELKYGGFEDGDCEAEMTNEELEKGSVQSDERSKVQENDLSGSEIAAREGSSRPKNDGLDSGDHDVERTNSLMQAEFEAGGSGYAEKKKEDGEKSDEPETRIVGETEEIITSPVSLQFSVLFPSSFPQISPRYRLFLAASSLHLFPSSFLPSPQIISSPSFSRPFSFTSLSHLSPPECICRLLPPPPSRPSLRLSPGCHSVLLPVGLPGHPAEGLGLHRLLHLHITTSRRHAHPHCCTAQVHTHLLAPPGSACSGLLFWKSRDSTVHFNNNVEKSMKVMQINGRFTPLLSLTSSFSPPCLPPLRSLTLRSDINLNSPNKGLGVDHSDSLSDVPVEGAVGNSVNPLPPGLTEEEADELRIELSKVEEEINTLRQVLSAKERHATELKRKLGLSPLNELRQNLTKSWQDVQTSNAYLRTTEKLGEWNERVTSLDLYLSASATLDDIAHSEAYKKTQETLSQAGQKTSAALSTVGTVLSKRLGDMRYEAAEPKRANERVDSVERERPQIRISSDIYSATTKALPFSNSFSSNYSIRHSISMPAMRNSATFKSFEDKMGNLKYKVVGTRGNGEAVTPTDSTPTQENPPF</sequence>
<keyword evidence="2" id="KW-1185">Reference proteome</keyword>
<name>A0ACB8VRH1_9TELE</name>
<dbReference type="EMBL" id="CM041549">
    <property type="protein sequence ID" value="KAI3357853.1"/>
    <property type="molecule type" value="Genomic_DNA"/>
</dbReference>
<reference evidence="1" key="1">
    <citation type="submission" date="2022-04" db="EMBL/GenBank/DDBJ databases">
        <title>Jade perch genome.</title>
        <authorList>
            <person name="Chao B."/>
        </authorList>
    </citation>
    <scope>NUCLEOTIDE SEQUENCE</scope>
    <source>
        <strain evidence="1">CB-2022</strain>
    </source>
</reference>
<evidence type="ECO:0000313" key="2">
    <source>
        <dbReference type="Proteomes" id="UP000831701"/>
    </source>
</evidence>
<accession>A0ACB8VRH1</accession>
<dbReference type="Proteomes" id="UP000831701">
    <property type="component" value="Chromosome 19"/>
</dbReference>
<gene>
    <name evidence="1" type="ORF">L3Q82_016245</name>
</gene>
<evidence type="ECO:0000313" key="1">
    <source>
        <dbReference type="EMBL" id="KAI3357853.1"/>
    </source>
</evidence>
<comment type="caution">
    <text evidence="1">The sequence shown here is derived from an EMBL/GenBank/DDBJ whole genome shotgun (WGS) entry which is preliminary data.</text>
</comment>